<evidence type="ECO:0000256" key="2">
    <source>
        <dbReference type="ARBA" id="ARBA00022692"/>
    </source>
</evidence>
<evidence type="ECO:0000313" key="6">
    <source>
        <dbReference type="EMBL" id="EHK58512.1"/>
    </source>
</evidence>
<keyword evidence="2" id="KW-0812">Transmembrane</keyword>
<comment type="subcellular location">
    <subcellularLocation>
        <location evidence="1">Endomembrane system</location>
        <topology evidence="1">Multi-pass membrane protein</topology>
    </subcellularLocation>
</comment>
<proteinExistence type="predicted"/>
<reference evidence="6 7" key="1">
    <citation type="journal article" date="2012" name="J. Bacteriol.">
        <title>Draft Genome Sequence of Mesorhizobium alhagi CCNWXJ12-2T, a Novel Salt-Resistant Species Isolated from the Desert of Northwestern China.</title>
        <authorList>
            <person name="Zhou M."/>
            <person name="Chen W."/>
            <person name="Chen H."/>
            <person name="Wei G."/>
        </authorList>
    </citation>
    <scope>NUCLEOTIDE SEQUENCE [LARGE SCALE GENOMIC DNA]</scope>
    <source>
        <strain evidence="6 7">CCNWXJ12-2</strain>
    </source>
</reference>
<dbReference type="EMBL" id="AHAM01000030">
    <property type="protein sequence ID" value="EHK58512.1"/>
    <property type="molecule type" value="Genomic_DNA"/>
</dbReference>
<evidence type="ECO:0000256" key="4">
    <source>
        <dbReference type="ARBA" id="ARBA00023136"/>
    </source>
</evidence>
<evidence type="ECO:0000256" key="1">
    <source>
        <dbReference type="ARBA" id="ARBA00004127"/>
    </source>
</evidence>
<dbReference type="Proteomes" id="UP000003250">
    <property type="component" value="Unassembled WGS sequence"/>
</dbReference>
<dbReference type="InterPro" id="IPR010652">
    <property type="entry name" value="DUF1232"/>
</dbReference>
<dbReference type="Pfam" id="PF06803">
    <property type="entry name" value="DUF1232"/>
    <property type="match status" value="1"/>
</dbReference>
<protein>
    <recommendedName>
        <fullName evidence="5">DUF1232 domain-containing protein</fullName>
    </recommendedName>
</protein>
<gene>
    <name evidence="6" type="ORF">MAXJ12_04194</name>
</gene>
<dbReference type="GO" id="GO:0012505">
    <property type="term" value="C:endomembrane system"/>
    <property type="evidence" value="ECO:0007669"/>
    <property type="project" value="UniProtKB-SubCell"/>
</dbReference>
<name>H0HL28_9HYPH</name>
<keyword evidence="7" id="KW-1185">Reference proteome</keyword>
<sequence length="144" mass="15577">MRGAHLAKARAIYHISAVEEAKGMATANNFGFRMFGGGNDDPENDVRARFWQTAKRAARQVPFMDEVVAAYYCALDSRTPLRAKGTLLAALAYFVLPADTIPDFILGLGFTDDIAVLTAAIATVKAHVTPAHRQAARKALAELD</sequence>
<evidence type="ECO:0000256" key="3">
    <source>
        <dbReference type="ARBA" id="ARBA00022989"/>
    </source>
</evidence>
<organism evidence="6 7">
    <name type="scientific">Mesorhizobium alhagi CCNWXJ12-2</name>
    <dbReference type="NCBI Taxonomy" id="1107882"/>
    <lineage>
        <taxon>Bacteria</taxon>
        <taxon>Pseudomonadati</taxon>
        <taxon>Pseudomonadota</taxon>
        <taxon>Alphaproteobacteria</taxon>
        <taxon>Hyphomicrobiales</taxon>
        <taxon>Phyllobacteriaceae</taxon>
        <taxon>Allomesorhizobium</taxon>
    </lineage>
</organism>
<accession>H0HL28</accession>
<evidence type="ECO:0000313" key="7">
    <source>
        <dbReference type="Proteomes" id="UP000003250"/>
    </source>
</evidence>
<keyword evidence="3" id="KW-1133">Transmembrane helix</keyword>
<dbReference type="PATRIC" id="fig|1107882.3.peg.828"/>
<feature type="domain" description="DUF1232" evidence="5">
    <location>
        <begin position="83"/>
        <end position="118"/>
    </location>
</feature>
<evidence type="ECO:0000259" key="5">
    <source>
        <dbReference type="Pfam" id="PF06803"/>
    </source>
</evidence>
<dbReference type="AlphaFoldDB" id="H0HL28"/>
<keyword evidence="4" id="KW-0472">Membrane</keyword>